<keyword evidence="1" id="KW-0472">Membrane</keyword>
<evidence type="ECO:0000313" key="4">
    <source>
        <dbReference type="Proteomes" id="UP000033457"/>
    </source>
</evidence>
<sequence length="127" mass="13994">MSTTFISTTRSTVSRNELARHTAAYRTPVQKTSPISVWDGEPILATTGDKYSVRTLNNTAYRVHSQKYAWHSPHVNIQKIEKRKEILRNGIFGGLFGLTLTIGLLVASPTAEEPVGTPATVARVNTQ</sequence>
<proteinExistence type="predicted"/>
<evidence type="ECO:0000256" key="1">
    <source>
        <dbReference type="SAM" id="Phobius"/>
    </source>
</evidence>
<evidence type="ECO:0000313" key="3">
    <source>
        <dbReference type="EMBL" id="VEH08668.1"/>
    </source>
</evidence>
<evidence type="ECO:0000313" key="2">
    <source>
        <dbReference type="EMBL" id="AKE41391.1"/>
    </source>
</evidence>
<reference evidence="2 4" key="1">
    <citation type="journal article" date="2015" name="Genome Announc.">
        <title>Complete Genome Sequence of Corynebacterium kutscheri DSM 20755, a Corynebacterial Type Strain with Remarkably Low G+C Content of Chromosomal DNA.</title>
        <authorList>
            <person name="Ruckert C."/>
            <person name="Albersmeier A."/>
            <person name="Winkler A."/>
            <person name="Tauch A."/>
        </authorList>
    </citation>
    <scope>NUCLEOTIDE SEQUENCE [LARGE SCALE GENOMIC DNA]</scope>
    <source>
        <strain evidence="2 4">DSM 20755</strain>
    </source>
</reference>
<dbReference type="EMBL" id="LR134377">
    <property type="protein sequence ID" value="VEH08668.1"/>
    <property type="molecule type" value="Genomic_DNA"/>
</dbReference>
<dbReference type="EMBL" id="CP011312">
    <property type="protein sequence ID" value="AKE41391.1"/>
    <property type="molecule type" value="Genomic_DNA"/>
</dbReference>
<dbReference type="RefSeq" id="WP_046439654.1">
    <property type="nucleotide sequence ID" value="NZ_CP011312.1"/>
</dbReference>
<dbReference type="AlphaFoldDB" id="A0A0F6TD33"/>
<dbReference type="HOGENOM" id="CLU_1966864_0_0_11"/>
<name>A0A0F6TD33_9CORY</name>
<keyword evidence="1" id="KW-0812">Transmembrane</keyword>
<keyword evidence="1" id="KW-1133">Transmembrane helix</keyword>
<organism evidence="2 4">
    <name type="scientific">Corynebacterium kutscheri</name>
    <dbReference type="NCBI Taxonomy" id="35755"/>
    <lineage>
        <taxon>Bacteria</taxon>
        <taxon>Bacillati</taxon>
        <taxon>Actinomycetota</taxon>
        <taxon>Actinomycetes</taxon>
        <taxon>Mycobacteriales</taxon>
        <taxon>Corynebacteriaceae</taxon>
        <taxon>Corynebacterium</taxon>
    </lineage>
</organism>
<feature type="transmembrane region" description="Helical" evidence="1">
    <location>
        <begin position="86"/>
        <end position="107"/>
    </location>
</feature>
<protein>
    <submittedName>
        <fullName evidence="2">Uncharacterized protein</fullName>
    </submittedName>
</protein>
<reference evidence="3 5" key="2">
    <citation type="submission" date="2018-12" db="EMBL/GenBank/DDBJ databases">
        <authorList>
            <consortium name="Pathogen Informatics"/>
        </authorList>
    </citation>
    <scope>NUCLEOTIDE SEQUENCE [LARGE SCALE GENOMIC DNA]</scope>
    <source>
        <strain evidence="3 5">NCTC949</strain>
    </source>
</reference>
<dbReference type="KEGG" id="cku:UL82_06125"/>
<dbReference type="Proteomes" id="UP000033457">
    <property type="component" value="Chromosome"/>
</dbReference>
<keyword evidence="4" id="KW-1185">Reference proteome</keyword>
<gene>
    <name evidence="3" type="ORF">NCTC949_01790</name>
    <name evidence="2" type="ORF">UL82_06125</name>
</gene>
<evidence type="ECO:0000313" key="5">
    <source>
        <dbReference type="Proteomes" id="UP000271380"/>
    </source>
</evidence>
<dbReference type="Proteomes" id="UP000271380">
    <property type="component" value="Chromosome"/>
</dbReference>
<accession>A0A0F6TD33</accession>